<dbReference type="Proteomes" id="UP000176527">
    <property type="component" value="Unassembled WGS sequence"/>
</dbReference>
<dbReference type="GO" id="GO:0046872">
    <property type="term" value="F:metal ion binding"/>
    <property type="evidence" value="ECO:0007669"/>
    <property type="project" value="InterPro"/>
</dbReference>
<dbReference type="GO" id="GO:0008716">
    <property type="term" value="F:D-alanine-D-alanine ligase activity"/>
    <property type="evidence" value="ECO:0007669"/>
    <property type="project" value="InterPro"/>
</dbReference>
<organism evidence="6 7">
    <name type="scientific">Candidatus Daviesbacteria bacterium RIFCSPHIGHO2_12_FULL_37_11</name>
    <dbReference type="NCBI Taxonomy" id="1797777"/>
    <lineage>
        <taxon>Bacteria</taxon>
        <taxon>Candidatus Daviesiibacteriota</taxon>
    </lineage>
</organism>
<accession>A0A1F5K9B7</accession>
<keyword evidence="2" id="KW-0436">Ligase</keyword>
<dbReference type="PANTHER" id="PTHR23132">
    <property type="entry name" value="D-ALANINE--D-ALANINE LIGASE"/>
    <property type="match status" value="1"/>
</dbReference>
<dbReference type="Gene3D" id="3.30.1490.20">
    <property type="entry name" value="ATP-grasp fold, A domain"/>
    <property type="match status" value="1"/>
</dbReference>
<dbReference type="Pfam" id="PF07478">
    <property type="entry name" value="Dala_Dala_lig_C"/>
    <property type="match status" value="1"/>
</dbReference>
<dbReference type="PROSITE" id="PS50975">
    <property type="entry name" value="ATP_GRASP"/>
    <property type="match status" value="1"/>
</dbReference>
<evidence type="ECO:0000256" key="1">
    <source>
        <dbReference type="ARBA" id="ARBA00010871"/>
    </source>
</evidence>
<evidence type="ECO:0000256" key="4">
    <source>
        <dbReference type="PROSITE-ProRule" id="PRU00409"/>
    </source>
</evidence>
<proteinExistence type="inferred from homology"/>
<feature type="domain" description="ATP-grasp" evidence="5">
    <location>
        <begin position="100"/>
        <end position="292"/>
    </location>
</feature>
<reference evidence="6 7" key="1">
    <citation type="journal article" date="2016" name="Nat. Commun.">
        <title>Thousands of microbial genomes shed light on interconnected biogeochemical processes in an aquifer system.</title>
        <authorList>
            <person name="Anantharaman K."/>
            <person name="Brown C.T."/>
            <person name="Hug L.A."/>
            <person name="Sharon I."/>
            <person name="Castelle C.J."/>
            <person name="Probst A.J."/>
            <person name="Thomas B.C."/>
            <person name="Singh A."/>
            <person name="Wilkins M.J."/>
            <person name="Karaoz U."/>
            <person name="Brodie E.L."/>
            <person name="Williams K.H."/>
            <person name="Hubbard S.S."/>
            <person name="Banfield J.F."/>
        </authorList>
    </citation>
    <scope>NUCLEOTIDE SEQUENCE [LARGE SCALE GENOMIC DNA]</scope>
</reference>
<protein>
    <recommendedName>
        <fullName evidence="5">ATP-grasp domain-containing protein</fullName>
    </recommendedName>
</protein>
<dbReference type="InterPro" id="IPR011761">
    <property type="entry name" value="ATP-grasp"/>
</dbReference>
<dbReference type="GO" id="GO:0005524">
    <property type="term" value="F:ATP binding"/>
    <property type="evidence" value="ECO:0007669"/>
    <property type="project" value="UniProtKB-UniRule"/>
</dbReference>
<dbReference type="SUPFAM" id="SSF52440">
    <property type="entry name" value="PreATP-grasp domain"/>
    <property type="match status" value="1"/>
</dbReference>
<comment type="similarity">
    <text evidence="1">Belongs to the D-alanine--D-alanine ligase family.</text>
</comment>
<dbReference type="EMBL" id="MFDE01000040">
    <property type="protein sequence ID" value="OGE37543.1"/>
    <property type="molecule type" value="Genomic_DNA"/>
</dbReference>
<evidence type="ECO:0000256" key="3">
    <source>
        <dbReference type="ARBA" id="ARBA00023316"/>
    </source>
</evidence>
<evidence type="ECO:0000256" key="2">
    <source>
        <dbReference type="ARBA" id="ARBA00022598"/>
    </source>
</evidence>
<keyword evidence="4" id="KW-0067">ATP-binding</keyword>
<dbReference type="Gene3D" id="3.30.470.20">
    <property type="entry name" value="ATP-grasp fold, B domain"/>
    <property type="match status" value="1"/>
</dbReference>
<gene>
    <name evidence="6" type="ORF">A3F00_05140</name>
</gene>
<evidence type="ECO:0000259" key="5">
    <source>
        <dbReference type="PROSITE" id="PS50975"/>
    </source>
</evidence>
<dbReference type="GO" id="GO:0071555">
    <property type="term" value="P:cell wall organization"/>
    <property type="evidence" value="ECO:0007669"/>
    <property type="project" value="UniProtKB-KW"/>
</dbReference>
<evidence type="ECO:0000313" key="6">
    <source>
        <dbReference type="EMBL" id="OGE37543.1"/>
    </source>
</evidence>
<evidence type="ECO:0000313" key="7">
    <source>
        <dbReference type="Proteomes" id="UP000176527"/>
    </source>
</evidence>
<keyword evidence="3" id="KW-0961">Cell wall biogenesis/degradation</keyword>
<dbReference type="Gene3D" id="3.40.50.20">
    <property type="match status" value="1"/>
</dbReference>
<sequence length="299" mass="33337">MKILVITGGNASERKISLISAKAVKKALEENGHQVKLFDFRKGFHKLKKIIPDFDVIFPMLHGEEGEGGDLQKFLSKSSKPFVGGDWKGFKKGWYKISFKRFCENNKIPTAPWKIIKTTRDIISFGFPSVLKASDGGSSKEVFILNSDKDLKNSAVKKLISSNRPLFVESYIPGIDITAGILDNDSLPLVEISLPKDKWFDYKNKYSGISKETPNAPSLNPNTRILIRSIASTIHNLLKLGQYSRIDFRVAFDKPYALEVNTIPGFTPTSSFPLAAKIAGLSFRKLVEKLVNSAIINKL</sequence>
<comment type="caution">
    <text evidence="6">The sequence shown here is derived from an EMBL/GenBank/DDBJ whole genome shotgun (WGS) entry which is preliminary data.</text>
</comment>
<name>A0A1F5K9B7_9BACT</name>
<dbReference type="PANTHER" id="PTHR23132:SF23">
    <property type="entry name" value="D-ALANINE--D-ALANINE LIGASE B"/>
    <property type="match status" value="1"/>
</dbReference>
<dbReference type="SUPFAM" id="SSF56059">
    <property type="entry name" value="Glutathione synthetase ATP-binding domain-like"/>
    <property type="match status" value="1"/>
</dbReference>
<dbReference type="AlphaFoldDB" id="A0A1F5K9B7"/>
<dbReference type="InterPro" id="IPR013815">
    <property type="entry name" value="ATP_grasp_subdomain_1"/>
</dbReference>
<keyword evidence="4" id="KW-0547">Nucleotide-binding</keyword>
<dbReference type="InterPro" id="IPR016185">
    <property type="entry name" value="PreATP-grasp_dom_sf"/>
</dbReference>
<dbReference type="InterPro" id="IPR011095">
    <property type="entry name" value="Dala_Dala_lig_C"/>
</dbReference>